<feature type="transmembrane region" description="Helical" evidence="1">
    <location>
        <begin position="174"/>
        <end position="193"/>
    </location>
</feature>
<protein>
    <submittedName>
        <fullName evidence="2">DUF4386 domain-containing protein</fullName>
    </submittedName>
</protein>
<feature type="transmembrane region" description="Helical" evidence="1">
    <location>
        <begin position="12"/>
        <end position="29"/>
    </location>
</feature>
<accession>A0A9X2RBC8</accession>
<name>A0A9X2RBC8_9BACT</name>
<dbReference type="EMBL" id="JANDBC010000001">
    <property type="protein sequence ID" value="MCP9290275.1"/>
    <property type="molecule type" value="Genomic_DNA"/>
</dbReference>
<dbReference type="Pfam" id="PF14329">
    <property type="entry name" value="DUF4386"/>
    <property type="match status" value="1"/>
</dbReference>
<evidence type="ECO:0000313" key="2">
    <source>
        <dbReference type="EMBL" id="MCP9290275.1"/>
    </source>
</evidence>
<feature type="transmembrane region" description="Helical" evidence="1">
    <location>
        <begin position="199"/>
        <end position="221"/>
    </location>
</feature>
<keyword evidence="1" id="KW-0812">Transmembrane</keyword>
<dbReference type="AlphaFoldDB" id="A0A9X2RBC8"/>
<evidence type="ECO:0000256" key="1">
    <source>
        <dbReference type="SAM" id="Phobius"/>
    </source>
</evidence>
<organism evidence="2 3">
    <name type="scientific">Gracilimonas sediminicola</name>
    <dbReference type="NCBI Taxonomy" id="2952158"/>
    <lineage>
        <taxon>Bacteria</taxon>
        <taxon>Pseudomonadati</taxon>
        <taxon>Balneolota</taxon>
        <taxon>Balneolia</taxon>
        <taxon>Balneolales</taxon>
        <taxon>Balneolaceae</taxon>
        <taxon>Gracilimonas</taxon>
    </lineage>
</organism>
<feature type="transmembrane region" description="Helical" evidence="1">
    <location>
        <begin position="85"/>
        <end position="106"/>
    </location>
</feature>
<comment type="caution">
    <text evidence="2">The sequence shown here is derived from an EMBL/GenBank/DDBJ whole genome shotgun (WGS) entry which is preliminary data.</text>
</comment>
<keyword evidence="1" id="KW-1133">Transmembrane helix</keyword>
<keyword evidence="1" id="KW-0472">Membrane</keyword>
<sequence>MYNEKKIGRITGVLYLIVIFCAGFAQGVARESVFIAGDAIATANNILANSALFRWGLVTDLIAFSTDIAISVLLYLLLKSVNKPLALIMACFRLIAHPGVATANLLNHVAALNVLESDGLTSQFSQIQLSELSMFFMEAHHLGYILAGVAFGIHCFLLGYLLMKSLHFPKVLGILMIGASFGYLIESFGFILYPEHKVIFGWIVGLSAALGEVTLCIWLMIKGAKLEKI</sequence>
<gene>
    <name evidence="2" type="ORF">NM125_01620</name>
</gene>
<feature type="transmembrane region" description="Helical" evidence="1">
    <location>
        <begin position="55"/>
        <end position="78"/>
    </location>
</feature>
<feature type="transmembrane region" description="Helical" evidence="1">
    <location>
        <begin position="142"/>
        <end position="162"/>
    </location>
</feature>
<dbReference type="InterPro" id="IPR025495">
    <property type="entry name" value="DUF4386"/>
</dbReference>
<dbReference type="Proteomes" id="UP001139125">
    <property type="component" value="Unassembled WGS sequence"/>
</dbReference>
<proteinExistence type="predicted"/>
<dbReference type="RefSeq" id="WP_255132202.1">
    <property type="nucleotide sequence ID" value="NZ_JANDBC010000001.1"/>
</dbReference>
<evidence type="ECO:0000313" key="3">
    <source>
        <dbReference type="Proteomes" id="UP001139125"/>
    </source>
</evidence>
<keyword evidence="3" id="KW-1185">Reference proteome</keyword>
<reference evidence="2" key="1">
    <citation type="submission" date="2022-06" db="EMBL/GenBank/DDBJ databases">
        <title>Gracilimonas sp. CAU 1638 isolated from sea sediment.</title>
        <authorList>
            <person name="Kim W."/>
        </authorList>
    </citation>
    <scope>NUCLEOTIDE SEQUENCE</scope>
    <source>
        <strain evidence="2">CAU 1638</strain>
    </source>
</reference>